<gene>
    <name evidence="3" type="ORF">SAMN02745196_00060</name>
</gene>
<dbReference type="SUPFAM" id="SSF52218">
    <property type="entry name" value="Flavoproteins"/>
    <property type="match status" value="1"/>
</dbReference>
<name>A0A1M5S717_9CLOT</name>
<accession>A0A1M5S717</accession>
<dbReference type="InterPro" id="IPR029039">
    <property type="entry name" value="Flavoprotein-like_sf"/>
</dbReference>
<dbReference type="PANTHER" id="PTHR43278">
    <property type="entry name" value="NAD(P)H-DEPENDENT FMN-CONTAINING OXIDOREDUCTASE YWQN-RELATED"/>
    <property type="match status" value="1"/>
</dbReference>
<evidence type="ECO:0000256" key="1">
    <source>
        <dbReference type="ARBA" id="ARBA00022630"/>
    </source>
</evidence>
<evidence type="ECO:0000256" key="2">
    <source>
        <dbReference type="ARBA" id="ARBA00022643"/>
    </source>
</evidence>
<reference evidence="3 4" key="1">
    <citation type="submission" date="2016-11" db="EMBL/GenBank/DDBJ databases">
        <authorList>
            <person name="Jaros S."/>
            <person name="Januszkiewicz K."/>
            <person name="Wedrychowicz H."/>
        </authorList>
    </citation>
    <scope>NUCLEOTIDE SEQUENCE [LARGE SCALE GENOMIC DNA]</scope>
    <source>
        <strain evidence="3 4">DSM 3089</strain>
    </source>
</reference>
<dbReference type="PANTHER" id="PTHR43278:SF4">
    <property type="entry name" value="NAD(P)H-DEPENDENT FMN-CONTAINING OXIDOREDUCTASE YWQN-RELATED"/>
    <property type="match status" value="1"/>
</dbReference>
<dbReference type="InterPro" id="IPR051796">
    <property type="entry name" value="ISF_SsuE-like"/>
</dbReference>
<keyword evidence="4" id="KW-1185">Reference proteome</keyword>
<dbReference type="Proteomes" id="UP000184526">
    <property type="component" value="Unassembled WGS sequence"/>
</dbReference>
<protein>
    <submittedName>
        <fullName evidence="3">Uncharacterized protein</fullName>
    </submittedName>
</protein>
<dbReference type="EMBL" id="FQXP01000003">
    <property type="protein sequence ID" value="SHH34240.1"/>
    <property type="molecule type" value="Genomic_DNA"/>
</dbReference>
<keyword evidence="2" id="KW-0288">FMN</keyword>
<keyword evidence="1" id="KW-0285">Flavoprotein</keyword>
<evidence type="ECO:0000313" key="3">
    <source>
        <dbReference type="EMBL" id="SHH34240.1"/>
    </source>
</evidence>
<dbReference type="RefSeq" id="WP_072828845.1">
    <property type="nucleotide sequence ID" value="NZ_FQXP01000003.1"/>
</dbReference>
<dbReference type="STRING" id="1121306.SAMN02745196_00060"/>
<dbReference type="AlphaFoldDB" id="A0A1M5S717"/>
<dbReference type="Gene3D" id="3.40.50.360">
    <property type="match status" value="1"/>
</dbReference>
<evidence type="ECO:0000313" key="4">
    <source>
        <dbReference type="Proteomes" id="UP000184526"/>
    </source>
</evidence>
<organism evidence="3 4">
    <name type="scientific">Clostridium collagenovorans DSM 3089</name>
    <dbReference type="NCBI Taxonomy" id="1121306"/>
    <lineage>
        <taxon>Bacteria</taxon>
        <taxon>Bacillati</taxon>
        <taxon>Bacillota</taxon>
        <taxon>Clostridia</taxon>
        <taxon>Eubacteriales</taxon>
        <taxon>Clostridiaceae</taxon>
        <taxon>Clostridium</taxon>
    </lineage>
</organism>
<sequence>MKILLINFSSRKLGNCNSITKFIEDNLKDEIKIISFSSLSIKSCGDCNYECFNKRLDCPFISDDAYEIYEEILKSELVYFIVPNYCDYPCSNFFKFNERSLCYFSGMSNLLEKYESINKRYIVISNTEKDNFIKVFNYHSSSQPQALFLSSKSVNKRSIDGDLLESQEIKSKILSFIENK</sequence>
<proteinExistence type="predicted"/>